<dbReference type="EMBL" id="JAACNH010021596">
    <property type="protein sequence ID" value="KAG8428896.1"/>
    <property type="molecule type" value="Genomic_DNA"/>
</dbReference>
<protein>
    <recommendedName>
        <fullName evidence="2">Protein-tyrosine phosphatase receptor IA-2 ectodomain domain-containing protein</fullName>
    </recommendedName>
</protein>
<dbReference type="InterPro" id="IPR038112">
    <property type="entry name" value="Receptor_IA-2_ectodomain_sf"/>
</dbReference>
<keyword evidence="4" id="KW-1185">Reference proteome</keyword>
<feature type="region of interest" description="Disordered" evidence="1">
    <location>
        <begin position="87"/>
        <end position="108"/>
    </location>
</feature>
<dbReference type="OrthoDB" id="9908203at2759"/>
<evidence type="ECO:0000259" key="2">
    <source>
        <dbReference type="Pfam" id="PF11548"/>
    </source>
</evidence>
<evidence type="ECO:0000313" key="4">
    <source>
        <dbReference type="Proteomes" id="UP000812440"/>
    </source>
</evidence>
<dbReference type="AlphaFoldDB" id="A0A8T2IFF6"/>
<evidence type="ECO:0000313" key="3">
    <source>
        <dbReference type="EMBL" id="KAG8428896.1"/>
    </source>
</evidence>
<name>A0A8T2IFF6_9PIPI</name>
<comment type="caution">
    <text evidence="3">The sequence shown here is derived from an EMBL/GenBank/DDBJ whole genome shotgun (WGS) entry which is preliminary data.</text>
</comment>
<dbReference type="Gene3D" id="3.30.70.2470">
    <property type="entry name" value="Protein-tyrosine phosphatase receptor IA-2 ectodomain"/>
    <property type="match status" value="1"/>
</dbReference>
<feature type="region of interest" description="Disordered" evidence="1">
    <location>
        <begin position="1"/>
        <end position="44"/>
    </location>
</feature>
<sequence>MQHIPEAEPQLSPPDTYPKTSAPSVLPSDLGPERWPNSPDDEGILTATSATFTLRPVPDAQTMGGQPGNLAAAIALEAEGQRILEKKSFQGSGRVGNVPAPSARPGTEDYGYIVTNQKPLSLLSGARLLEILAQRVHLSTSSFINIR</sequence>
<evidence type="ECO:0000256" key="1">
    <source>
        <dbReference type="SAM" id="MobiDB-lite"/>
    </source>
</evidence>
<dbReference type="InterPro" id="IPR021613">
    <property type="entry name" value="Receptor_IA-2_dom"/>
</dbReference>
<gene>
    <name evidence="3" type="ORF">GDO86_018962</name>
</gene>
<proteinExistence type="predicted"/>
<accession>A0A8T2IFF6</accession>
<feature type="domain" description="Protein-tyrosine phosphatase receptor IA-2 ectodomain" evidence="2">
    <location>
        <begin position="108"/>
        <end position="147"/>
    </location>
</feature>
<dbReference type="Pfam" id="PF11548">
    <property type="entry name" value="Receptor_IA-2"/>
    <property type="match status" value="1"/>
</dbReference>
<reference evidence="3" key="1">
    <citation type="thesis" date="2020" institute="ProQuest LLC" country="789 East Eisenhower Parkway, Ann Arbor, MI, USA">
        <title>Comparative Genomics and Chromosome Evolution.</title>
        <authorList>
            <person name="Mudd A.B."/>
        </authorList>
    </citation>
    <scope>NUCLEOTIDE SEQUENCE</scope>
    <source>
        <strain evidence="3">Female2</strain>
        <tissue evidence="3">Blood</tissue>
    </source>
</reference>
<organism evidence="3 4">
    <name type="scientific">Hymenochirus boettgeri</name>
    <name type="common">Congo dwarf clawed frog</name>
    <dbReference type="NCBI Taxonomy" id="247094"/>
    <lineage>
        <taxon>Eukaryota</taxon>
        <taxon>Metazoa</taxon>
        <taxon>Chordata</taxon>
        <taxon>Craniata</taxon>
        <taxon>Vertebrata</taxon>
        <taxon>Euteleostomi</taxon>
        <taxon>Amphibia</taxon>
        <taxon>Batrachia</taxon>
        <taxon>Anura</taxon>
        <taxon>Pipoidea</taxon>
        <taxon>Pipidae</taxon>
        <taxon>Pipinae</taxon>
        <taxon>Hymenochirus</taxon>
    </lineage>
</organism>
<dbReference type="Proteomes" id="UP000812440">
    <property type="component" value="Unassembled WGS sequence"/>
</dbReference>